<protein>
    <submittedName>
        <fullName evidence="1">Uncharacterized protein</fullName>
    </submittedName>
</protein>
<reference evidence="1" key="1">
    <citation type="submission" date="2018-06" db="EMBL/GenBank/DDBJ databases">
        <authorList>
            <person name="Zhirakovskaya E."/>
        </authorList>
    </citation>
    <scope>NUCLEOTIDE SEQUENCE</scope>
</reference>
<evidence type="ECO:0000313" key="1">
    <source>
        <dbReference type="EMBL" id="VAX22521.1"/>
    </source>
</evidence>
<organism evidence="1">
    <name type="scientific">hydrothermal vent metagenome</name>
    <dbReference type="NCBI Taxonomy" id="652676"/>
    <lineage>
        <taxon>unclassified sequences</taxon>
        <taxon>metagenomes</taxon>
        <taxon>ecological metagenomes</taxon>
    </lineage>
</organism>
<name>A0A3B1C788_9ZZZZ</name>
<proteinExistence type="predicted"/>
<gene>
    <name evidence="1" type="ORF">MNBD_NITROSPINAE04-1151</name>
</gene>
<accession>A0A3B1C788</accession>
<dbReference type="EMBL" id="UOGA01000226">
    <property type="protein sequence ID" value="VAX22521.1"/>
    <property type="molecule type" value="Genomic_DNA"/>
</dbReference>
<dbReference type="AlphaFoldDB" id="A0A3B1C788"/>
<sequence>MWLSVNELSGEEKRVRALYQYLRDELQQYLTDVALVDSYNNFLKAKKPFPFVEKRELKPRAKVHEKENSLVNSFIIIFTEGSIPQEMKKYIRYFDSNKTTKENLGELNLGGSKFSDRFQKQQKYFESNKFYDLIRTLLPVDYALLIQRDTSVKHKNRFTLSHFHVRIDWLIDSAAEAMAKELRYISKDLYEKGDEYAQELGEKLFEYFSFHHTVAGRRTAAMLAAQLLRQASFHSAVFVSSSESRTITTISEKGITKSTLIKLDKEAIHQIEKHKNGNEDFRKKFLIHEKSNYGVAKFMVVYKPNEHSKPPVDGKLRDLNPDVQWLRVHNQLLIPLTQYPSVRPIRYQTIYDQQDPLV</sequence>